<evidence type="ECO:0000313" key="1">
    <source>
        <dbReference type="EMBL" id="KAL2337141.1"/>
    </source>
</evidence>
<proteinExistence type="predicted"/>
<keyword evidence="2" id="KW-1185">Reference proteome</keyword>
<dbReference type="AlphaFoldDB" id="A0ABD1MN79"/>
<comment type="caution">
    <text evidence="1">The sequence shown here is derived from an EMBL/GenBank/DDBJ whole genome shotgun (WGS) entry which is preliminary data.</text>
</comment>
<sequence length="84" mass="9818">MLQQLVDNHCIFQLSMLLNGRLPNIRFAYLRMNKGDVCNAPLRTHPNTKTEDSTLGKNRANLLRQKDTHRINYLVENFFLTPSF</sequence>
<accession>A0ABD1MN79</accession>
<gene>
    <name evidence="1" type="ORF">Fmac_011587</name>
</gene>
<dbReference type="Proteomes" id="UP001603857">
    <property type="component" value="Unassembled WGS sequence"/>
</dbReference>
<name>A0ABD1MN79_9FABA</name>
<organism evidence="1 2">
    <name type="scientific">Flemingia macrophylla</name>
    <dbReference type="NCBI Taxonomy" id="520843"/>
    <lineage>
        <taxon>Eukaryota</taxon>
        <taxon>Viridiplantae</taxon>
        <taxon>Streptophyta</taxon>
        <taxon>Embryophyta</taxon>
        <taxon>Tracheophyta</taxon>
        <taxon>Spermatophyta</taxon>
        <taxon>Magnoliopsida</taxon>
        <taxon>eudicotyledons</taxon>
        <taxon>Gunneridae</taxon>
        <taxon>Pentapetalae</taxon>
        <taxon>rosids</taxon>
        <taxon>fabids</taxon>
        <taxon>Fabales</taxon>
        <taxon>Fabaceae</taxon>
        <taxon>Papilionoideae</taxon>
        <taxon>50 kb inversion clade</taxon>
        <taxon>NPAAA clade</taxon>
        <taxon>indigoferoid/millettioid clade</taxon>
        <taxon>Phaseoleae</taxon>
        <taxon>Flemingia</taxon>
    </lineage>
</organism>
<evidence type="ECO:0000313" key="2">
    <source>
        <dbReference type="Proteomes" id="UP001603857"/>
    </source>
</evidence>
<dbReference type="EMBL" id="JBGMDY010000004">
    <property type="protein sequence ID" value="KAL2337141.1"/>
    <property type="molecule type" value="Genomic_DNA"/>
</dbReference>
<protein>
    <submittedName>
        <fullName evidence="1">Uncharacterized protein</fullName>
    </submittedName>
</protein>
<reference evidence="1 2" key="1">
    <citation type="submission" date="2024-08" db="EMBL/GenBank/DDBJ databases">
        <title>Insights into the chromosomal genome structure of Flemingia macrophylla.</title>
        <authorList>
            <person name="Ding Y."/>
            <person name="Zhao Y."/>
            <person name="Bi W."/>
            <person name="Wu M."/>
            <person name="Zhao G."/>
            <person name="Gong Y."/>
            <person name="Li W."/>
            <person name="Zhang P."/>
        </authorList>
    </citation>
    <scope>NUCLEOTIDE SEQUENCE [LARGE SCALE GENOMIC DNA]</scope>
    <source>
        <strain evidence="1">DYQJB</strain>
        <tissue evidence="1">Leaf</tissue>
    </source>
</reference>